<evidence type="ECO:0000313" key="1">
    <source>
        <dbReference type="EMBL" id="KAJ2792874.1"/>
    </source>
</evidence>
<dbReference type="EMBL" id="JANBUN010003094">
    <property type="protein sequence ID" value="KAJ2792874.1"/>
    <property type="molecule type" value="Genomic_DNA"/>
</dbReference>
<gene>
    <name evidence="1" type="ORF">H4R21_006114</name>
</gene>
<name>A0ACC1KPR0_9FUNG</name>
<keyword evidence="2" id="KW-1185">Reference proteome</keyword>
<accession>A0ACC1KPR0</accession>
<comment type="caution">
    <text evidence="1">The sequence shown here is derived from an EMBL/GenBank/DDBJ whole genome shotgun (WGS) entry which is preliminary data.</text>
</comment>
<organism evidence="1 2">
    <name type="scientific">Coemansia helicoidea</name>
    <dbReference type="NCBI Taxonomy" id="1286919"/>
    <lineage>
        <taxon>Eukaryota</taxon>
        <taxon>Fungi</taxon>
        <taxon>Fungi incertae sedis</taxon>
        <taxon>Zoopagomycota</taxon>
        <taxon>Kickxellomycotina</taxon>
        <taxon>Kickxellomycetes</taxon>
        <taxon>Kickxellales</taxon>
        <taxon>Kickxellaceae</taxon>
        <taxon>Coemansia</taxon>
    </lineage>
</organism>
<feature type="non-terminal residue" evidence="1">
    <location>
        <position position="344"/>
    </location>
</feature>
<sequence>MFMRGAHIDSDASSSSSSDDDEYANDPSEGFDGRSPSPVAAPRPTAASLFAMPDLSPGLAVSDAEPADEEPPAMDDLPKAGRIGRRQGRAAAEMLRDEPDDAPRPESVLGDTDVPDRDVSTPAPAPLEFGALPSDAPLTREKRDQYLQTLISRNTMRVETPSKRSAHAAMLQALRSASPAPLSDAGDAESSSDVGLRSISPSFRHASKRSESSLDFLAPRSPSSLGMRERGWAAEPPARPPSSLFTRETLSSGRARSKTVVEQPTPTTPPKPVAQTRKVSPSLAHLKARSLVSNSPAKAPSPSGRELPSALSIVRTSLLDSRARAMTAPIDAPPPTLSLPAATA</sequence>
<reference evidence="1" key="1">
    <citation type="submission" date="2022-07" db="EMBL/GenBank/DDBJ databases">
        <title>Phylogenomic reconstructions and comparative analyses of Kickxellomycotina fungi.</title>
        <authorList>
            <person name="Reynolds N.K."/>
            <person name="Stajich J.E."/>
            <person name="Barry K."/>
            <person name="Grigoriev I.V."/>
            <person name="Crous P."/>
            <person name="Smith M.E."/>
        </authorList>
    </citation>
    <scope>NUCLEOTIDE SEQUENCE</scope>
    <source>
        <strain evidence="1">BCRC 34780</strain>
    </source>
</reference>
<evidence type="ECO:0000313" key="2">
    <source>
        <dbReference type="Proteomes" id="UP001140087"/>
    </source>
</evidence>
<protein>
    <submittedName>
        <fullName evidence="1">Uncharacterized protein</fullName>
    </submittedName>
</protein>
<proteinExistence type="predicted"/>
<dbReference type="Proteomes" id="UP001140087">
    <property type="component" value="Unassembled WGS sequence"/>
</dbReference>